<gene>
    <name evidence="1" type="ORF">TSUD_254310</name>
</gene>
<dbReference type="EMBL" id="DF973989">
    <property type="protein sequence ID" value="GAU43702.1"/>
    <property type="molecule type" value="Genomic_DNA"/>
</dbReference>
<dbReference type="AlphaFoldDB" id="A0A2Z6P5A6"/>
<evidence type="ECO:0000313" key="2">
    <source>
        <dbReference type="Proteomes" id="UP000242715"/>
    </source>
</evidence>
<dbReference type="PANTHER" id="PTHR35110:SF3">
    <property type="entry name" value="OS08G0360000 PROTEIN"/>
    <property type="match status" value="1"/>
</dbReference>
<reference evidence="2" key="1">
    <citation type="journal article" date="2017" name="Front. Plant Sci.">
        <title>Climate Clever Clovers: New Paradigm to Reduce the Environmental Footprint of Ruminants by Breeding Low Methanogenic Forages Utilizing Haplotype Variation.</title>
        <authorList>
            <person name="Kaur P."/>
            <person name="Appels R."/>
            <person name="Bayer P.E."/>
            <person name="Keeble-Gagnere G."/>
            <person name="Wang J."/>
            <person name="Hirakawa H."/>
            <person name="Shirasawa K."/>
            <person name="Vercoe P."/>
            <person name="Stefanova K."/>
            <person name="Durmic Z."/>
            <person name="Nichols P."/>
            <person name="Revell C."/>
            <person name="Isobe S.N."/>
            <person name="Edwards D."/>
            <person name="Erskine W."/>
        </authorList>
    </citation>
    <scope>NUCLEOTIDE SEQUENCE [LARGE SCALE GENOMIC DNA]</scope>
    <source>
        <strain evidence="2">cv. Daliak</strain>
    </source>
</reference>
<dbReference type="OrthoDB" id="1938190at2759"/>
<dbReference type="PANTHER" id="PTHR35110">
    <property type="entry name" value="EXPRESSED PROTEIN"/>
    <property type="match status" value="1"/>
</dbReference>
<keyword evidence="2" id="KW-1185">Reference proteome</keyword>
<dbReference type="Proteomes" id="UP000242715">
    <property type="component" value="Unassembled WGS sequence"/>
</dbReference>
<evidence type="ECO:0000313" key="1">
    <source>
        <dbReference type="EMBL" id="GAU43702.1"/>
    </source>
</evidence>
<protein>
    <submittedName>
        <fullName evidence="1">Uncharacterized protein</fullName>
    </submittedName>
</protein>
<sequence length="92" mass="10052">MFGTAVRNVAKKLKPKMGAVTLKTPPEQRQTITRTLFDIVKEHGPITVSNTWERVKVAEVRRVGGAEEVGGDGGYDGEETFLSGKGKCLITY</sequence>
<organism evidence="1 2">
    <name type="scientific">Trifolium subterraneum</name>
    <name type="common">Subterranean clover</name>
    <dbReference type="NCBI Taxonomy" id="3900"/>
    <lineage>
        <taxon>Eukaryota</taxon>
        <taxon>Viridiplantae</taxon>
        <taxon>Streptophyta</taxon>
        <taxon>Embryophyta</taxon>
        <taxon>Tracheophyta</taxon>
        <taxon>Spermatophyta</taxon>
        <taxon>Magnoliopsida</taxon>
        <taxon>eudicotyledons</taxon>
        <taxon>Gunneridae</taxon>
        <taxon>Pentapetalae</taxon>
        <taxon>rosids</taxon>
        <taxon>fabids</taxon>
        <taxon>Fabales</taxon>
        <taxon>Fabaceae</taxon>
        <taxon>Papilionoideae</taxon>
        <taxon>50 kb inversion clade</taxon>
        <taxon>NPAAA clade</taxon>
        <taxon>Hologalegina</taxon>
        <taxon>IRL clade</taxon>
        <taxon>Trifolieae</taxon>
        <taxon>Trifolium</taxon>
    </lineage>
</organism>
<name>A0A2Z6P5A6_TRISU</name>
<proteinExistence type="predicted"/>
<accession>A0A2Z6P5A6</accession>